<dbReference type="KEGG" id="slom:PXH66_20525"/>
<gene>
    <name evidence="1" type="ORF">PXH66_20525</name>
</gene>
<dbReference type="SUPFAM" id="SSF48452">
    <property type="entry name" value="TPR-like"/>
    <property type="match status" value="3"/>
</dbReference>
<protein>
    <submittedName>
        <fullName evidence="1">Tetratricopeptide repeat protein</fullName>
    </submittedName>
</protein>
<accession>A0AAE9ZWJ1</accession>
<dbReference type="EMBL" id="CP119075">
    <property type="protein sequence ID" value="WED64736.1"/>
    <property type="molecule type" value="Genomic_DNA"/>
</dbReference>
<proteinExistence type="predicted"/>
<dbReference type="Pfam" id="PF13432">
    <property type="entry name" value="TPR_16"/>
    <property type="match status" value="2"/>
</dbReference>
<keyword evidence="2" id="KW-1185">Reference proteome</keyword>
<evidence type="ECO:0000313" key="1">
    <source>
        <dbReference type="EMBL" id="WED64736.1"/>
    </source>
</evidence>
<dbReference type="InterPro" id="IPR011990">
    <property type="entry name" value="TPR-like_helical_dom_sf"/>
</dbReference>
<dbReference type="RefSeq" id="WP_330932002.1">
    <property type="nucleotide sequence ID" value="NZ_CP119075.1"/>
</dbReference>
<organism evidence="1 2">
    <name type="scientific">Synoicihabitans lomoniglobus</name>
    <dbReference type="NCBI Taxonomy" id="2909285"/>
    <lineage>
        <taxon>Bacteria</taxon>
        <taxon>Pseudomonadati</taxon>
        <taxon>Verrucomicrobiota</taxon>
        <taxon>Opitutia</taxon>
        <taxon>Opitutales</taxon>
        <taxon>Opitutaceae</taxon>
        <taxon>Synoicihabitans</taxon>
    </lineage>
</organism>
<dbReference type="Proteomes" id="UP001218638">
    <property type="component" value="Chromosome"/>
</dbReference>
<sequence length="937" mass="103639">MNATSAAAQNATQLGTTALQEMAQDRIERAAFAEAVPFLSELDRRLRESTDSTAVRAREGILFYLGLGKLQQANLPGAAHTLGEFVTAYPDAPNAVIAQMYRGDAFYYQGRLADARALYEELRARYDPTRLDVAPRAAYWEHYADCVYAERDWDAGVEVFTAMKAAATQLFDRNTADEKRAKAGSYLLQAAMAQNDFEAALAALPDLSGQSGQARYDLALNLALMRGGDELYAAARHGEALYFYELVLPPATLQDFWTAEIERGEAEKARIAGIDWFAERTNQVESDLAQAKARLEQLGVVGASSEPVEEEHRAVSDYTGALHFRIARCYLARGRTHEAYWAFARLENTSRKEVSSASDSFLEEAVYGQVKMAAACGRDDRVRSAARRYLRTETFTRFIGDVGYELLQTEVREGNLLAVRELAEAFMARVRLDPNLQEAPKLIYLVGSTLMEQEDRIGLRERFEPMLAEYPDRGFSDGLAYWLGLVEVLDGNYPSALAHFETIMRDYPNGGYTEDAHYREGVCWYGLLKYGRARQKLDGFLQDYPESRLASEAYALLGDLAAAEGRTEAAINAYAAAQDAGALLNPPNMGYINHAVFQAGELFAAAARWPEMAEWFESYLRRWGSEGRAGDAIYQLGRAQVQLDRSDAMLDVWIEAILRFGNDPADTGPDLMLAEFPEHYTAVRGTSPEEVLRNALAIATSQRQTTLMLRLGAALRSIGVADAKLPRVTINNLDDASGAVLVQAAHAERARDPALALAAAERALARSPFAPFAAEAWRLVAEMRTTAGDRVAAIEAWRSLVENFPTSPHAVEARLREGDLQRERGAYADAIAAYREVLKVRQWRGSAWAEANYKVGLTHFESGDFQAAFGFCQRVYVLYGGVAQWAASAYLTSGLALEQLNRPDDAVATYRELIAQDRLQTQPAVAEAAQRLEALGI</sequence>
<dbReference type="InterPro" id="IPR019734">
    <property type="entry name" value="TPR_rpt"/>
</dbReference>
<dbReference type="AlphaFoldDB" id="A0AAE9ZWJ1"/>
<evidence type="ECO:0000313" key="2">
    <source>
        <dbReference type="Proteomes" id="UP001218638"/>
    </source>
</evidence>
<dbReference type="SMART" id="SM00028">
    <property type="entry name" value="TPR"/>
    <property type="match status" value="7"/>
</dbReference>
<dbReference type="Gene3D" id="1.25.40.10">
    <property type="entry name" value="Tetratricopeptide repeat domain"/>
    <property type="match status" value="4"/>
</dbReference>
<reference evidence="1" key="1">
    <citation type="submission" date="2023-03" db="EMBL/GenBank/DDBJ databases">
        <title>Lomoglobus Profundus gen. nov., sp. nov., a novel member of the phylum Verrucomicrobia, isolated from deep-marine sediment of South China Sea.</title>
        <authorList>
            <person name="Ahmad T."/>
            <person name="Ishaq S.E."/>
            <person name="Wang F."/>
        </authorList>
    </citation>
    <scope>NUCLEOTIDE SEQUENCE</scope>
    <source>
        <strain evidence="1">LMO-M01</strain>
    </source>
</reference>
<name>A0AAE9ZWJ1_9BACT</name>
<dbReference type="Pfam" id="PF13174">
    <property type="entry name" value="TPR_6"/>
    <property type="match status" value="1"/>
</dbReference>